<dbReference type="Gene3D" id="2.115.10.20">
    <property type="entry name" value="Glycosyl hydrolase domain, family 43"/>
    <property type="match status" value="1"/>
</dbReference>
<dbReference type="RefSeq" id="WP_380015521.1">
    <property type="nucleotide sequence ID" value="NZ_JADIKI010000023.1"/>
</dbReference>
<feature type="signal peptide" evidence="1">
    <location>
        <begin position="1"/>
        <end position="25"/>
    </location>
</feature>
<dbReference type="EMBL" id="JADIKI010000023">
    <property type="protein sequence ID" value="MFK2856558.1"/>
    <property type="molecule type" value="Genomic_DNA"/>
</dbReference>
<organism evidence="2 3">
    <name type="scientific">Dyella humi</name>
    <dbReference type="NCBI Taxonomy" id="1770547"/>
    <lineage>
        <taxon>Bacteria</taxon>
        <taxon>Pseudomonadati</taxon>
        <taxon>Pseudomonadota</taxon>
        <taxon>Gammaproteobacteria</taxon>
        <taxon>Lysobacterales</taxon>
        <taxon>Rhodanobacteraceae</taxon>
        <taxon>Dyella</taxon>
    </lineage>
</organism>
<gene>
    <name evidence="2" type="ORF">ISP18_18265</name>
</gene>
<accession>A0ABW8IP56</accession>
<dbReference type="Proteomes" id="UP001620409">
    <property type="component" value="Unassembled WGS sequence"/>
</dbReference>
<name>A0ABW8IP56_9GAMM</name>
<reference evidence="2 3" key="1">
    <citation type="submission" date="2020-10" db="EMBL/GenBank/DDBJ databases">
        <title>Phylogeny of dyella-like bacteria.</title>
        <authorList>
            <person name="Fu J."/>
        </authorList>
    </citation>
    <scope>NUCLEOTIDE SEQUENCE [LARGE SCALE GENOMIC DNA]</scope>
    <source>
        <strain evidence="2 3">DHG40</strain>
    </source>
</reference>
<proteinExistence type="predicted"/>
<dbReference type="InterPro" id="IPR023296">
    <property type="entry name" value="Glyco_hydro_beta-prop_sf"/>
</dbReference>
<keyword evidence="3" id="KW-1185">Reference proteome</keyword>
<protein>
    <recommendedName>
        <fullName evidence="4">Beta-xylosidase</fullName>
    </recommendedName>
</protein>
<evidence type="ECO:0000256" key="1">
    <source>
        <dbReference type="SAM" id="SignalP"/>
    </source>
</evidence>
<feature type="chain" id="PRO_5046048950" description="Beta-xylosidase" evidence="1">
    <location>
        <begin position="26"/>
        <end position="476"/>
    </location>
</feature>
<dbReference type="SUPFAM" id="SSF75005">
    <property type="entry name" value="Arabinanase/levansucrase/invertase"/>
    <property type="match status" value="1"/>
</dbReference>
<sequence>MCFLRVFRRVSFFAIFLFVSISAHSDEYLPGGAILFGHSGYNYAPSVIDDGTTEKFWWCGYGTPPGSTNKTDVIYYTSYDWGSKQWGSIVQVLAPNATGWDSGFTCDPSVIQGSFVNPDDHLTYGYAMYYTATTLSGSTIGTNSIGVAFSNDGINWIKYSQNPIINQQNPANTAPGVYGAGQAATYNFDGKAGIYIFHTDDSTSNGHRMWLRIANDGIHFGAPQLLSNQSSDGYTLCTNNDIAYDYKTDYFYGAIETCGTGRPGEHETYQFGLYRISGAALRAGQGPWEPLGYVNSAMTGFDLNHSPGLKRDGWGNLTSWLPMVSVYFAGGTNDPNTWNLTTVGWVPTPSTYALNRYAKYPDGHWVSTGYVGPGYNLESTLGYLFMTQVPNTRPIYNCELLDGIHHFISIDSACENQKPLGVAGWIYLTSQAGVSTAAIYRCSDGGGDHFASLDPNCEGTTVENQGQPLGYAKTSP</sequence>
<comment type="caution">
    <text evidence="2">The sequence shown here is derived from an EMBL/GenBank/DDBJ whole genome shotgun (WGS) entry which is preliminary data.</text>
</comment>
<evidence type="ECO:0008006" key="4">
    <source>
        <dbReference type="Google" id="ProtNLM"/>
    </source>
</evidence>
<evidence type="ECO:0000313" key="2">
    <source>
        <dbReference type="EMBL" id="MFK2856558.1"/>
    </source>
</evidence>
<evidence type="ECO:0000313" key="3">
    <source>
        <dbReference type="Proteomes" id="UP001620409"/>
    </source>
</evidence>
<keyword evidence="1" id="KW-0732">Signal</keyword>